<feature type="transmembrane region" description="Helical" evidence="5">
    <location>
        <begin position="134"/>
        <end position="154"/>
    </location>
</feature>
<feature type="transmembrane region" description="Helical" evidence="5">
    <location>
        <begin position="7"/>
        <end position="24"/>
    </location>
</feature>
<feature type="transmembrane region" description="Helical" evidence="5">
    <location>
        <begin position="109"/>
        <end position="128"/>
    </location>
</feature>
<dbReference type="PANTHER" id="PTHR37422:SF23">
    <property type="entry name" value="TEICHURONIC ACID BIOSYNTHESIS PROTEIN TUAE"/>
    <property type="match status" value="1"/>
</dbReference>
<dbReference type="InterPro" id="IPR007016">
    <property type="entry name" value="O-antigen_ligase-rel_domated"/>
</dbReference>
<name>A0A6N3E4I6_CLOBU</name>
<dbReference type="EMBL" id="CACRTU010000019">
    <property type="protein sequence ID" value="VYU35065.1"/>
    <property type="molecule type" value="Genomic_DNA"/>
</dbReference>
<feature type="transmembrane region" description="Helical" evidence="5">
    <location>
        <begin position="53"/>
        <end position="71"/>
    </location>
</feature>
<accession>A0A6N3E4I6</accession>
<feature type="transmembrane region" description="Helical" evidence="5">
    <location>
        <begin position="295"/>
        <end position="313"/>
    </location>
</feature>
<organism evidence="7">
    <name type="scientific">Clostridium butyricum</name>
    <dbReference type="NCBI Taxonomy" id="1492"/>
    <lineage>
        <taxon>Bacteria</taxon>
        <taxon>Bacillati</taxon>
        <taxon>Bacillota</taxon>
        <taxon>Clostridia</taxon>
        <taxon>Eubacteriales</taxon>
        <taxon>Clostridiaceae</taxon>
        <taxon>Clostridium</taxon>
    </lineage>
</organism>
<evidence type="ECO:0000256" key="4">
    <source>
        <dbReference type="ARBA" id="ARBA00023136"/>
    </source>
</evidence>
<feature type="transmembrane region" description="Helical" evidence="5">
    <location>
        <begin position="438"/>
        <end position="455"/>
    </location>
</feature>
<feature type="transmembrane region" description="Helical" evidence="5">
    <location>
        <begin position="409"/>
        <end position="431"/>
    </location>
</feature>
<keyword evidence="4 5" id="KW-0472">Membrane</keyword>
<gene>
    <name evidence="7" type="primary">tuaE</name>
    <name evidence="7" type="ORF">CBLFYP62_02076</name>
</gene>
<feature type="transmembrane region" description="Helical" evidence="5">
    <location>
        <begin position="461"/>
        <end position="480"/>
    </location>
</feature>
<evidence type="ECO:0000259" key="6">
    <source>
        <dbReference type="Pfam" id="PF04932"/>
    </source>
</evidence>
<feature type="transmembrane region" description="Helical" evidence="5">
    <location>
        <begin position="248"/>
        <end position="264"/>
    </location>
</feature>
<dbReference type="GO" id="GO:0016020">
    <property type="term" value="C:membrane"/>
    <property type="evidence" value="ECO:0007669"/>
    <property type="project" value="UniProtKB-SubCell"/>
</dbReference>
<dbReference type="InterPro" id="IPR051533">
    <property type="entry name" value="WaaL-like"/>
</dbReference>
<dbReference type="PROSITE" id="PS51257">
    <property type="entry name" value="PROKAR_LIPOPROTEIN"/>
    <property type="match status" value="1"/>
</dbReference>
<dbReference type="KEGG" id="cbut:ATN24_15750"/>
<feature type="transmembrane region" description="Helical" evidence="5">
    <location>
        <begin position="77"/>
        <end position="97"/>
    </location>
</feature>
<reference evidence="7" key="1">
    <citation type="submission" date="2019-11" db="EMBL/GenBank/DDBJ databases">
        <authorList>
            <person name="Feng L."/>
        </authorList>
    </citation>
    <scope>NUCLEOTIDE SEQUENCE</scope>
    <source>
        <strain evidence="7">CButyricumLFYP62</strain>
    </source>
</reference>
<dbReference type="AlphaFoldDB" id="A0A6N3E4I6"/>
<evidence type="ECO:0000256" key="5">
    <source>
        <dbReference type="SAM" id="Phobius"/>
    </source>
</evidence>
<keyword evidence="2 5" id="KW-0812">Transmembrane</keyword>
<dbReference type="PANTHER" id="PTHR37422">
    <property type="entry name" value="TEICHURONIC ACID BIOSYNTHESIS PROTEIN TUAE"/>
    <property type="match status" value="1"/>
</dbReference>
<proteinExistence type="predicted"/>
<protein>
    <submittedName>
        <fullName evidence="7">Teichuronic acid biosynthesis protein TuaE</fullName>
    </submittedName>
</protein>
<comment type="subcellular location">
    <subcellularLocation>
        <location evidence="1">Membrane</location>
        <topology evidence="1">Multi-pass membrane protein</topology>
    </subcellularLocation>
</comment>
<dbReference type="Pfam" id="PF04932">
    <property type="entry name" value="Wzy_C"/>
    <property type="match status" value="1"/>
</dbReference>
<evidence type="ECO:0000256" key="3">
    <source>
        <dbReference type="ARBA" id="ARBA00022989"/>
    </source>
</evidence>
<evidence type="ECO:0000313" key="7">
    <source>
        <dbReference type="EMBL" id="VYU35065.1"/>
    </source>
</evidence>
<sequence length="499" mass="56477">MSREEKYRNIALGLVIIIACIMGVMNGSYLISAMYIATLVGAVFIARDREIYSVLYTTLLVSVIYDYVLYVPGIQSVYMFHIILGIFTLMSLYKLFTNKEVFLKLDKKVLGLYMVWFVYMCASVFWAINRKLSIKYIAIYLMMFAFIGCLMAYNINKERLNTTIRLLLYLVSLIVVIGLIEVLLGKQLPVRHYIDGFLNALSQLHINIIQARPIVFSYNTNNLNAQLAILMPICLFAIYKFNSIIAKIWFSLVSVIAFALVIITTSRTGYVAFLFGVVIFVLYSVINIKNIGIKQMIYPIAIVAGLVLGFLYAPNMMNIKPIEGEKVENTVTLTNKLNSLHSMIEGEETSEYSSLNRMAIIKDVLGGVISEKRYQGFGVGNVEQYIKDQGNTGSIYSPHCYPIEILGDFGIPGVVLFGIYYLYLLGYNFILAIKKRSTMCFAMVAALIAFAPASFGPSSITYVFSYWIMIGLSVSCIQVYRNSDNEYRRTSDMKEYKLV</sequence>
<feature type="transmembrane region" description="Helical" evidence="5">
    <location>
        <begin position="166"/>
        <end position="184"/>
    </location>
</feature>
<feature type="transmembrane region" description="Helical" evidence="5">
    <location>
        <begin position="270"/>
        <end position="288"/>
    </location>
</feature>
<evidence type="ECO:0000256" key="1">
    <source>
        <dbReference type="ARBA" id="ARBA00004141"/>
    </source>
</evidence>
<dbReference type="OrthoDB" id="9255580at2"/>
<feature type="transmembrane region" description="Helical" evidence="5">
    <location>
        <begin position="30"/>
        <end position="46"/>
    </location>
</feature>
<evidence type="ECO:0000256" key="2">
    <source>
        <dbReference type="ARBA" id="ARBA00022692"/>
    </source>
</evidence>
<feature type="domain" description="O-antigen ligase-related" evidence="6">
    <location>
        <begin position="253"/>
        <end position="417"/>
    </location>
</feature>
<keyword evidence="3 5" id="KW-1133">Transmembrane helix</keyword>
<dbReference type="RefSeq" id="WP_002579096.1">
    <property type="nucleotide sequence ID" value="NZ_BTGE01000041.1"/>
</dbReference>
<feature type="transmembrane region" description="Helical" evidence="5">
    <location>
        <begin position="223"/>
        <end position="241"/>
    </location>
</feature>